<dbReference type="Pfam" id="PF00172">
    <property type="entry name" value="Zn_clus"/>
    <property type="match status" value="1"/>
</dbReference>
<dbReference type="AlphaFoldDB" id="A0A0D2EER3"/>
<dbReference type="SUPFAM" id="SSF57701">
    <property type="entry name" value="Zn2/Cys6 DNA-binding domain"/>
    <property type="match status" value="1"/>
</dbReference>
<dbReference type="GO" id="GO:0003677">
    <property type="term" value="F:DNA binding"/>
    <property type="evidence" value="ECO:0007669"/>
    <property type="project" value="UniProtKB-KW"/>
</dbReference>
<keyword evidence="2" id="KW-0805">Transcription regulation</keyword>
<dbReference type="GO" id="GO:0008270">
    <property type="term" value="F:zinc ion binding"/>
    <property type="evidence" value="ECO:0007669"/>
    <property type="project" value="InterPro"/>
</dbReference>
<dbReference type="GO" id="GO:0045944">
    <property type="term" value="P:positive regulation of transcription by RNA polymerase II"/>
    <property type="evidence" value="ECO:0007669"/>
    <property type="project" value="TreeGrafter"/>
</dbReference>
<dbReference type="PANTHER" id="PTHR47655">
    <property type="entry name" value="QUINIC ACID UTILIZATION ACTIVATOR"/>
    <property type="match status" value="1"/>
</dbReference>
<dbReference type="CDD" id="cd12148">
    <property type="entry name" value="fungal_TF_MHR"/>
    <property type="match status" value="1"/>
</dbReference>
<evidence type="ECO:0000256" key="5">
    <source>
        <dbReference type="ARBA" id="ARBA00023242"/>
    </source>
</evidence>
<dbReference type="PRINTS" id="PR00755">
    <property type="entry name" value="AFLATOXINBRP"/>
</dbReference>
<gene>
    <name evidence="8" type="ORF">PV05_08733</name>
</gene>
<evidence type="ECO:0000313" key="9">
    <source>
        <dbReference type="Proteomes" id="UP000054342"/>
    </source>
</evidence>
<dbReference type="InterPro" id="IPR007219">
    <property type="entry name" value="XnlR_reg_dom"/>
</dbReference>
<accession>A0A0D2EER3</accession>
<proteinExistence type="predicted"/>
<keyword evidence="3" id="KW-0238">DNA-binding</keyword>
<keyword evidence="5" id="KW-0539">Nucleus</keyword>
<dbReference type="EMBL" id="KN847321">
    <property type="protein sequence ID" value="KIW53140.1"/>
    <property type="molecule type" value="Genomic_DNA"/>
</dbReference>
<dbReference type="CDD" id="cd00067">
    <property type="entry name" value="GAL4"/>
    <property type="match status" value="1"/>
</dbReference>
<evidence type="ECO:0000313" key="8">
    <source>
        <dbReference type="EMBL" id="KIW53140.1"/>
    </source>
</evidence>
<feature type="region of interest" description="Disordered" evidence="6">
    <location>
        <begin position="142"/>
        <end position="172"/>
    </location>
</feature>
<dbReference type="GO" id="GO:0006351">
    <property type="term" value="P:DNA-templated transcription"/>
    <property type="evidence" value="ECO:0007669"/>
    <property type="project" value="InterPro"/>
</dbReference>
<dbReference type="Pfam" id="PF04082">
    <property type="entry name" value="Fungal_trans"/>
    <property type="match status" value="1"/>
</dbReference>
<dbReference type="SMART" id="SM00066">
    <property type="entry name" value="GAL4"/>
    <property type="match status" value="1"/>
</dbReference>
<reference evidence="8 9" key="1">
    <citation type="submission" date="2015-01" db="EMBL/GenBank/DDBJ databases">
        <title>The Genome Sequence of Exophiala xenobiotica CBS118157.</title>
        <authorList>
            <consortium name="The Broad Institute Genomics Platform"/>
            <person name="Cuomo C."/>
            <person name="de Hoog S."/>
            <person name="Gorbushina A."/>
            <person name="Stielow B."/>
            <person name="Teixiera M."/>
            <person name="Abouelleil A."/>
            <person name="Chapman S.B."/>
            <person name="Priest M."/>
            <person name="Young S.K."/>
            <person name="Wortman J."/>
            <person name="Nusbaum C."/>
            <person name="Birren B."/>
        </authorList>
    </citation>
    <scope>NUCLEOTIDE SEQUENCE [LARGE SCALE GENOMIC DNA]</scope>
    <source>
        <strain evidence="8 9">CBS 118157</strain>
    </source>
</reference>
<dbReference type="InterPro" id="IPR001138">
    <property type="entry name" value="Zn2Cys6_DnaBD"/>
</dbReference>
<dbReference type="Gene3D" id="4.10.240.10">
    <property type="entry name" value="Zn(2)-C6 fungal-type DNA-binding domain"/>
    <property type="match status" value="1"/>
</dbReference>
<dbReference type="Proteomes" id="UP000054342">
    <property type="component" value="Unassembled WGS sequence"/>
</dbReference>
<name>A0A0D2EER3_9EURO</name>
<dbReference type="STRING" id="348802.A0A0D2EER3"/>
<organism evidence="8 9">
    <name type="scientific">Exophiala xenobiotica</name>
    <dbReference type="NCBI Taxonomy" id="348802"/>
    <lineage>
        <taxon>Eukaryota</taxon>
        <taxon>Fungi</taxon>
        <taxon>Dikarya</taxon>
        <taxon>Ascomycota</taxon>
        <taxon>Pezizomycotina</taxon>
        <taxon>Eurotiomycetes</taxon>
        <taxon>Chaetothyriomycetidae</taxon>
        <taxon>Chaetothyriales</taxon>
        <taxon>Herpotrichiellaceae</taxon>
        <taxon>Exophiala</taxon>
    </lineage>
</organism>
<evidence type="ECO:0000256" key="2">
    <source>
        <dbReference type="ARBA" id="ARBA00023015"/>
    </source>
</evidence>
<keyword evidence="9" id="KW-1185">Reference proteome</keyword>
<protein>
    <recommendedName>
        <fullName evidence="7">Zn(2)-C6 fungal-type domain-containing protein</fullName>
    </recommendedName>
</protein>
<dbReference type="RefSeq" id="XP_013313724.1">
    <property type="nucleotide sequence ID" value="XM_013458270.1"/>
</dbReference>
<evidence type="ECO:0000256" key="4">
    <source>
        <dbReference type="ARBA" id="ARBA00023163"/>
    </source>
</evidence>
<dbReference type="InterPro" id="IPR052783">
    <property type="entry name" value="Metabolic/Drug-Res_Regulator"/>
</dbReference>
<dbReference type="GO" id="GO:0000981">
    <property type="term" value="F:DNA-binding transcription factor activity, RNA polymerase II-specific"/>
    <property type="evidence" value="ECO:0007669"/>
    <property type="project" value="InterPro"/>
</dbReference>
<feature type="region of interest" description="Disordered" evidence="6">
    <location>
        <begin position="686"/>
        <end position="710"/>
    </location>
</feature>
<evidence type="ECO:0000256" key="3">
    <source>
        <dbReference type="ARBA" id="ARBA00023125"/>
    </source>
</evidence>
<dbReference type="PANTHER" id="PTHR47655:SF2">
    <property type="entry name" value="QUINIC ACID UTILIZATION ACTIVATOR"/>
    <property type="match status" value="1"/>
</dbReference>
<keyword evidence="4" id="KW-0804">Transcription</keyword>
<dbReference type="InterPro" id="IPR036864">
    <property type="entry name" value="Zn2-C6_fun-type_DNA-bd_sf"/>
</dbReference>
<feature type="domain" description="Zn(2)-C6 fungal-type" evidence="7">
    <location>
        <begin position="33"/>
        <end position="63"/>
    </location>
</feature>
<evidence type="ECO:0000256" key="6">
    <source>
        <dbReference type="SAM" id="MobiDB-lite"/>
    </source>
</evidence>
<keyword evidence="1" id="KW-0479">Metal-binding</keyword>
<dbReference type="PROSITE" id="PS50048">
    <property type="entry name" value="ZN2_CY6_FUNGAL_2"/>
    <property type="match status" value="1"/>
</dbReference>
<evidence type="ECO:0000256" key="1">
    <source>
        <dbReference type="ARBA" id="ARBA00022723"/>
    </source>
</evidence>
<dbReference type="PROSITE" id="PS00463">
    <property type="entry name" value="ZN2_CY6_FUNGAL_1"/>
    <property type="match status" value="1"/>
</dbReference>
<evidence type="ECO:0000259" key="7">
    <source>
        <dbReference type="PROSITE" id="PS50048"/>
    </source>
</evidence>
<dbReference type="HOGENOM" id="CLU_007607_1_1_1"/>
<dbReference type="OrthoDB" id="3364175at2759"/>
<sequence length="807" mass="89986">MATSSVDVPGGAAHINDIEQDVARRGRARVSRACTRCRTRKDRCDGGQPQCSNCLTAGQPCLYLTAHKKRGLPEGYVRGMEKLWAVMVRQIPGLDDAVRKVVSENEEELSRIWNHHKHGDDLHTIWKESSVLSELERLLSRLEQSTTPDHKRKRDRESDQGAVNPPSDDATNFNATVCTPGFRITEITDNLIPTDFYMVGSTPDHGAQLPSQFLPSRSEANLLEFPYLASSLLSHYFTFTHCWFPILDRPHTLKKFYEHTRSQNRIHSESPDLAYLWAIFAYVTQQRISQSAPDLDGAPTVHSMRAMARRCIPANDGPFSLGHVQAILILVLLDIGLGKWTSAWMAVGLAIRGLLEIIDLSHDLRTRGIASKDLEKTWTGTLQGCFILETLISMRLRRPQHLQRELLERVQLLEEDGLEEWEPWNAVGTEMADHREPAFIRSCFNRLTQVFMVANDSTRGKHDQSETFRVQDSLCDLQRLADTYPFKVMEIGSRPTHQLLLQASHFVIASGCSSPELSAVHGSMFLQTLESFGQSWSHDKTPSMLAGLFRLLNSDTSPISPRQEHIIARLSVTWPGFKPYQISPWSGPEPPMSMTFPGQSSISPLRSDTSDFHVSLPSSFTKTNTLPVADPLFTFTGMPRPSITADVEGGGVTGYHDFYGVQSSQQLQDATLDYPVTDIDQPPQQALPGLSISSGKPPGTNVRPSTSSSFEGDEIDALFHEMAQLDTNEWCIGRAQGLKDFGFMDGSTFEAFCNDPNRVWLSEGLSDAAPHLNQLPYETQASSLMGRNPAITGHLSQADNFGFDHTI</sequence>
<dbReference type="GeneID" id="25330641"/>